<reference evidence="2 4" key="1">
    <citation type="submission" date="2018-06" db="EMBL/GenBank/DDBJ databases">
        <authorList>
            <consortium name="Pathogen Informatics"/>
            <person name="Doyle S."/>
        </authorList>
    </citation>
    <scope>NUCLEOTIDE SEQUENCE [LARGE SCALE GENOMIC DNA]</scope>
    <source>
        <strain evidence="2 4">NCTC10597</strain>
    </source>
</reference>
<protein>
    <recommendedName>
        <fullName evidence="6">Peptidase C-terminal archaeal/bacterial domain-containing protein</fullName>
    </recommendedName>
</protein>
<evidence type="ECO:0000256" key="1">
    <source>
        <dbReference type="SAM" id="SignalP"/>
    </source>
</evidence>
<gene>
    <name evidence="3" type="ORF">DFR61_10688</name>
    <name evidence="2" type="ORF">NCTC10597_01602</name>
</gene>
<accession>A0A2U3AFI5</accession>
<reference evidence="3 5" key="2">
    <citation type="submission" date="2019-03" db="EMBL/GenBank/DDBJ databases">
        <title>Genomic Encyclopedia of Type Strains, Phase IV (KMG-IV): sequencing the most valuable type-strain genomes for metagenomic binning, comparative biology and taxonomic classification.</title>
        <authorList>
            <person name="Goeker M."/>
        </authorList>
    </citation>
    <scope>NUCLEOTIDE SEQUENCE [LARGE SCALE GENOMIC DNA]</scope>
    <source>
        <strain evidence="3 5">DSM 20580</strain>
    </source>
</reference>
<evidence type="ECO:0000313" key="2">
    <source>
        <dbReference type="EMBL" id="STX09895.1"/>
    </source>
</evidence>
<keyword evidence="1" id="KW-0732">Signal</keyword>
<sequence>MMKSVSKVALSALLVCSSAIVLPETSIAKSASVPVETVKVSTSIDRNFNNDSMDYFTVKSTKNQTVKLSIKNAQKKRFGVIVVKAKSAKVEEFVKKNFNRFDQMTEKEMDQLFDMIMNDFKIITSIDNESKELSGGKRTDEIRLGKGNYHFITLTDSNLKKYGKGFTLSLANSKNTAIESEFNDTIATANAMKRSTTYKGHFDMLTDDLDYFKVTVPKSGKLVMDTKVATKATMNFKMYSKDKKKLTSTTKKSGKSYRTVANVKKGTYFVRIGGSSDDLDQAFIDYQARVHVKTKTPSIKVTNKKGVKSDLLTVSNISKGDQVKVYSDSEKSKLITSFKAKSTSTKVSTKKLYDRGGKVYVTSKSEGLYTSFTKTVTYKKAK</sequence>
<proteinExistence type="predicted"/>
<evidence type="ECO:0000313" key="3">
    <source>
        <dbReference type="EMBL" id="TDR41390.1"/>
    </source>
</evidence>
<evidence type="ECO:0008006" key="6">
    <source>
        <dbReference type="Google" id="ProtNLM"/>
    </source>
</evidence>
<dbReference type="Gene3D" id="2.60.120.380">
    <property type="match status" value="1"/>
</dbReference>
<keyword evidence="5" id="KW-1185">Reference proteome</keyword>
<dbReference type="Proteomes" id="UP000254330">
    <property type="component" value="Unassembled WGS sequence"/>
</dbReference>
<dbReference type="OrthoDB" id="2451616at2"/>
<comment type="caution">
    <text evidence="2">The sequence shown here is derived from an EMBL/GenBank/DDBJ whole genome shotgun (WGS) entry which is preliminary data.</text>
</comment>
<organism evidence="2 4">
    <name type="scientific">Kurthia zopfii</name>
    <dbReference type="NCBI Taxonomy" id="1650"/>
    <lineage>
        <taxon>Bacteria</taxon>
        <taxon>Bacillati</taxon>
        <taxon>Bacillota</taxon>
        <taxon>Bacilli</taxon>
        <taxon>Bacillales</taxon>
        <taxon>Caryophanaceae</taxon>
        <taxon>Kurthia</taxon>
    </lineage>
</organism>
<dbReference type="Proteomes" id="UP000294641">
    <property type="component" value="Unassembled WGS sequence"/>
</dbReference>
<dbReference type="AlphaFoldDB" id="A0A2U3AFI5"/>
<dbReference type="RefSeq" id="WP_109348966.1">
    <property type="nucleotide sequence ID" value="NZ_BJUE01000003.1"/>
</dbReference>
<dbReference type="EMBL" id="SNZG01000006">
    <property type="protein sequence ID" value="TDR41390.1"/>
    <property type="molecule type" value="Genomic_DNA"/>
</dbReference>
<evidence type="ECO:0000313" key="5">
    <source>
        <dbReference type="Proteomes" id="UP000294641"/>
    </source>
</evidence>
<dbReference type="EMBL" id="UGNP01000001">
    <property type="protein sequence ID" value="STX09895.1"/>
    <property type="molecule type" value="Genomic_DNA"/>
</dbReference>
<feature type="signal peptide" evidence="1">
    <location>
        <begin position="1"/>
        <end position="21"/>
    </location>
</feature>
<dbReference type="SUPFAM" id="SSF89260">
    <property type="entry name" value="Collagen-binding domain"/>
    <property type="match status" value="1"/>
</dbReference>
<evidence type="ECO:0000313" key="4">
    <source>
        <dbReference type="Proteomes" id="UP000254330"/>
    </source>
</evidence>
<feature type="chain" id="PRO_5038414238" description="Peptidase C-terminal archaeal/bacterial domain-containing protein" evidence="1">
    <location>
        <begin position="22"/>
        <end position="382"/>
    </location>
</feature>
<name>A0A2U3AFI5_9BACL</name>